<dbReference type="PATRIC" id="fig|1324261.3.peg.5133"/>
<reference evidence="2 3" key="1">
    <citation type="submission" date="2014-04" db="EMBL/GenBank/DDBJ databases">
        <title>The Genome Sequence of Mycobacterium tuberculosis TKK-01-0051.</title>
        <authorList>
            <consortium name="The Broad Institute Genomics Platform"/>
            <consortium name="The Broad Institute Genome Sequencing Center for Infectious Disease"/>
            <person name="Earl A.M."/>
            <person name="Cohen K."/>
            <person name="Pym A."/>
            <person name="Bishai W."/>
            <person name="Maharaj K."/>
            <person name="Desjardins C."/>
            <person name="Abeel T."/>
            <person name="Young S."/>
            <person name="Zeng Q."/>
            <person name="Gargeya S."/>
            <person name="Abouelleil A."/>
            <person name="Alvarado L."/>
            <person name="Chapman S.B."/>
            <person name="Gainer-Dewar J."/>
            <person name="Goldberg J."/>
            <person name="Griggs A."/>
            <person name="Gujja S."/>
            <person name="Hansen M."/>
            <person name="Howarth C."/>
            <person name="Imamovic A."/>
            <person name="Larimer J."/>
            <person name="Murphy C."/>
            <person name="Naylor J."/>
            <person name="Pearson M."/>
            <person name="Poon T.W."/>
            <person name="Priest M."/>
            <person name="Roberts A."/>
            <person name="Saif S."/>
            <person name="Shea T."/>
            <person name="Sykes S."/>
            <person name="Wortman J."/>
            <person name="Nusbaum C."/>
            <person name="Birren B."/>
        </authorList>
    </citation>
    <scope>NUCLEOTIDE SEQUENCE [LARGE SCALE GENOMIC DNA]</scope>
    <source>
        <strain evidence="2 3">TKK-01-0051</strain>
    </source>
</reference>
<protein>
    <recommendedName>
        <fullName evidence="1">Methyltransferase type 11 domain-containing protein</fullName>
    </recommendedName>
</protein>
<dbReference type="RefSeq" id="WP_044487361.1">
    <property type="nucleotide sequence ID" value="NZ_KK328284.1"/>
</dbReference>
<feature type="domain" description="Methyltransferase type 11" evidence="1">
    <location>
        <begin position="37"/>
        <end position="114"/>
    </location>
</feature>
<dbReference type="InterPro" id="IPR029063">
    <property type="entry name" value="SAM-dependent_MTases_sf"/>
</dbReference>
<dbReference type="Proteomes" id="UP000025947">
    <property type="component" value="Unassembled WGS sequence"/>
</dbReference>
<proteinExistence type="predicted"/>
<dbReference type="SUPFAM" id="SSF53335">
    <property type="entry name" value="S-adenosyl-L-methionine-dependent methyltransferases"/>
    <property type="match status" value="1"/>
</dbReference>
<dbReference type="Gene3D" id="3.40.50.150">
    <property type="entry name" value="Vaccinia Virus protein VP39"/>
    <property type="match status" value="1"/>
</dbReference>
<dbReference type="InterPro" id="IPR013216">
    <property type="entry name" value="Methyltransf_11"/>
</dbReference>
<dbReference type="HOGENOM" id="CLU_037990_8_0_11"/>
<organism evidence="2 3">
    <name type="scientific">Mycobacterium [tuberculosis] TKK-01-0051</name>
    <dbReference type="NCBI Taxonomy" id="1324261"/>
    <lineage>
        <taxon>Bacteria</taxon>
        <taxon>Bacillati</taxon>
        <taxon>Actinomycetota</taxon>
        <taxon>Actinomycetes</taxon>
        <taxon>Mycobacteriales</taxon>
        <taxon>Mycobacteriaceae</taxon>
        <taxon>Mycobacterium</taxon>
        <taxon>Mycobacterium avium complex (MAC)</taxon>
    </lineage>
</organism>
<evidence type="ECO:0000313" key="2">
    <source>
        <dbReference type="EMBL" id="KBZ59527.1"/>
    </source>
</evidence>
<comment type="caution">
    <text evidence="2">The sequence shown here is derived from an EMBL/GenBank/DDBJ whole genome shotgun (WGS) entry which is preliminary data.</text>
</comment>
<dbReference type="Pfam" id="PF08241">
    <property type="entry name" value="Methyltransf_11"/>
    <property type="match status" value="1"/>
</dbReference>
<dbReference type="GO" id="GO:0008757">
    <property type="term" value="F:S-adenosylmethionine-dependent methyltransferase activity"/>
    <property type="evidence" value="ECO:0007669"/>
    <property type="project" value="InterPro"/>
</dbReference>
<evidence type="ECO:0000313" key="3">
    <source>
        <dbReference type="Proteomes" id="UP000025947"/>
    </source>
</evidence>
<accession>A0A051TRG0</accession>
<evidence type="ECO:0000259" key="1">
    <source>
        <dbReference type="Pfam" id="PF08241"/>
    </source>
</evidence>
<dbReference type="AlphaFoldDB" id="A0A051TRG0"/>
<dbReference type="EMBL" id="JLXW01000011">
    <property type="protein sequence ID" value="KBZ59527.1"/>
    <property type="molecule type" value="Genomic_DNA"/>
</dbReference>
<sequence length="247" mass="27195">MVPYDRIGATYRSTRRPDPRIASQVHAALTTMDTVVNVGAGSGSYEPAQTVVAVEPSMVMIAQRPAGSAPCVRAVAEAIPLRDKCVDAAMALLTVHHWSDVATGIRQLRRVARRRIVVLTWDQSVIQNFWLLREYLPDAARINEELYVPLARLVELLGGAHVQTVPVPHDCTDGFGAAYWRRPHAYLDPTVRAGISMLAYARPGSLAEGLGRLAADLRSGQWQQRHSELLDQHELDAGYRLLVSDDG</sequence>
<keyword evidence="3" id="KW-1185">Reference proteome</keyword>
<gene>
    <name evidence="2" type="ORF">K875_05088</name>
</gene>
<name>A0A051TRG0_9MYCO</name>